<evidence type="ECO:0000313" key="2">
    <source>
        <dbReference type="EMBL" id="KDR79907.1"/>
    </source>
</evidence>
<feature type="coiled-coil region" evidence="1">
    <location>
        <begin position="9"/>
        <end position="125"/>
    </location>
</feature>
<dbReference type="Gene3D" id="1.10.287.1490">
    <property type="match status" value="1"/>
</dbReference>
<keyword evidence="3" id="KW-1185">Reference proteome</keyword>
<reference evidence="3" key="1">
    <citation type="journal article" date="2014" name="Proc. Natl. Acad. Sci. U.S.A.">
        <title>Extensive sampling of basidiomycete genomes demonstrates inadequacy of the white-rot/brown-rot paradigm for wood decay fungi.</title>
        <authorList>
            <person name="Riley R."/>
            <person name="Salamov A.A."/>
            <person name="Brown D.W."/>
            <person name="Nagy L.G."/>
            <person name="Floudas D."/>
            <person name="Held B.W."/>
            <person name="Levasseur A."/>
            <person name="Lombard V."/>
            <person name="Morin E."/>
            <person name="Otillar R."/>
            <person name="Lindquist E.A."/>
            <person name="Sun H."/>
            <person name="LaButti K.M."/>
            <person name="Schmutz J."/>
            <person name="Jabbour D."/>
            <person name="Luo H."/>
            <person name="Baker S.E."/>
            <person name="Pisabarro A.G."/>
            <person name="Walton J.D."/>
            <person name="Blanchette R.A."/>
            <person name="Henrissat B."/>
            <person name="Martin F."/>
            <person name="Cullen D."/>
            <person name="Hibbett D.S."/>
            <person name="Grigoriev I.V."/>
        </authorList>
    </citation>
    <scope>NUCLEOTIDE SEQUENCE [LARGE SCALE GENOMIC DNA]</scope>
    <source>
        <strain evidence="3">CBS 339.88</strain>
    </source>
</reference>
<evidence type="ECO:0000313" key="3">
    <source>
        <dbReference type="Proteomes" id="UP000027222"/>
    </source>
</evidence>
<protein>
    <submittedName>
        <fullName evidence="2">Uncharacterized protein</fullName>
    </submittedName>
</protein>
<sequence>MPYSTTSRERRLLEEIERLKIQQVHAQEEHKKVEENLMEKIEEMKEEWLIDECYLKMQIEDVNDLQHEIIREMDLEREKVERRVKGLKKENAKLLKQLNANMSLLSTQETTIDKLEAEISEMKGKEKRRRQVEYDDAQLSIAKFVKEAGRGQSKEALIKRLVGQLLEMEKDEAEKDGEIRELREELAGLEEELDEKDYAVSRMKARMKARMKETRDEWLKREAEIKQLIIDHVWLMLRNLVDSVQVKLAHQYSSILVSTGFST</sequence>
<name>A0A067TC36_GALM3</name>
<dbReference type="HOGENOM" id="CLU_1057856_0_0_1"/>
<proteinExistence type="predicted"/>
<dbReference type="EMBL" id="KL142372">
    <property type="protein sequence ID" value="KDR79907.1"/>
    <property type="molecule type" value="Genomic_DNA"/>
</dbReference>
<dbReference type="Proteomes" id="UP000027222">
    <property type="component" value="Unassembled WGS sequence"/>
</dbReference>
<dbReference type="AlphaFoldDB" id="A0A067TC36"/>
<organism evidence="2 3">
    <name type="scientific">Galerina marginata (strain CBS 339.88)</name>
    <dbReference type="NCBI Taxonomy" id="685588"/>
    <lineage>
        <taxon>Eukaryota</taxon>
        <taxon>Fungi</taxon>
        <taxon>Dikarya</taxon>
        <taxon>Basidiomycota</taxon>
        <taxon>Agaricomycotina</taxon>
        <taxon>Agaricomycetes</taxon>
        <taxon>Agaricomycetidae</taxon>
        <taxon>Agaricales</taxon>
        <taxon>Agaricineae</taxon>
        <taxon>Strophariaceae</taxon>
        <taxon>Galerina</taxon>
    </lineage>
</organism>
<accession>A0A067TC36</accession>
<feature type="coiled-coil region" evidence="1">
    <location>
        <begin position="165"/>
        <end position="206"/>
    </location>
</feature>
<gene>
    <name evidence="2" type="ORF">GALMADRAFT_222840</name>
</gene>
<keyword evidence="1" id="KW-0175">Coiled coil</keyword>
<evidence type="ECO:0000256" key="1">
    <source>
        <dbReference type="SAM" id="Coils"/>
    </source>
</evidence>